<sequence>MTAPAEHDMGARLFIHSHAATRSSRSRLAFSLRQMRRRDAAAPREPLCLSIEDRQGRTVLVVDDAGPLVDVPLPPGTYQVTARKGRLRRGYTLTLERGSSVDLHLSLESGA</sequence>
<dbReference type="RefSeq" id="WP_376851646.1">
    <property type="nucleotide sequence ID" value="NZ_JBHSMF010000009.1"/>
</dbReference>
<organism evidence="1 2">
    <name type="scientific">Caenimonas terrae</name>
    <dbReference type="NCBI Taxonomy" id="696074"/>
    <lineage>
        <taxon>Bacteria</taxon>
        <taxon>Pseudomonadati</taxon>
        <taxon>Pseudomonadota</taxon>
        <taxon>Betaproteobacteria</taxon>
        <taxon>Burkholderiales</taxon>
        <taxon>Comamonadaceae</taxon>
        <taxon>Caenimonas</taxon>
    </lineage>
</organism>
<dbReference type="Proteomes" id="UP001596037">
    <property type="component" value="Unassembled WGS sequence"/>
</dbReference>
<reference evidence="2" key="1">
    <citation type="journal article" date="2019" name="Int. J. Syst. Evol. Microbiol.">
        <title>The Global Catalogue of Microorganisms (GCM) 10K type strain sequencing project: providing services to taxonomists for standard genome sequencing and annotation.</title>
        <authorList>
            <consortium name="The Broad Institute Genomics Platform"/>
            <consortium name="The Broad Institute Genome Sequencing Center for Infectious Disease"/>
            <person name="Wu L."/>
            <person name="Ma J."/>
        </authorList>
    </citation>
    <scope>NUCLEOTIDE SEQUENCE [LARGE SCALE GENOMIC DNA]</scope>
    <source>
        <strain evidence="2">CCUG 57401</strain>
    </source>
</reference>
<keyword evidence="2" id="KW-1185">Reference proteome</keyword>
<name>A0ABW0NIP0_9BURK</name>
<dbReference type="EMBL" id="JBHSMF010000009">
    <property type="protein sequence ID" value="MFC5499423.1"/>
    <property type="molecule type" value="Genomic_DNA"/>
</dbReference>
<evidence type="ECO:0000313" key="2">
    <source>
        <dbReference type="Proteomes" id="UP001596037"/>
    </source>
</evidence>
<comment type="caution">
    <text evidence="1">The sequence shown here is derived from an EMBL/GenBank/DDBJ whole genome shotgun (WGS) entry which is preliminary data.</text>
</comment>
<evidence type="ECO:0000313" key="1">
    <source>
        <dbReference type="EMBL" id="MFC5499423.1"/>
    </source>
</evidence>
<evidence type="ECO:0008006" key="3">
    <source>
        <dbReference type="Google" id="ProtNLM"/>
    </source>
</evidence>
<accession>A0ABW0NIP0</accession>
<proteinExistence type="predicted"/>
<gene>
    <name evidence="1" type="ORF">ACFPOE_17895</name>
</gene>
<protein>
    <recommendedName>
        <fullName evidence="3">Carboxypeptidase regulatory-like domain-containing protein</fullName>
    </recommendedName>
</protein>